<gene>
    <name evidence="1" type="primary">SUBb-2</name>
    <name evidence="1" type="ORF">SELMODRAFT_406405</name>
</gene>
<dbReference type="HOGENOM" id="CLU_384231_0_0_1"/>
<dbReference type="PANTHER" id="PTHR33129">
    <property type="entry name" value="PROTEIN KINASE DOMAIN-CONTAINING PROTEIN-RELATED"/>
    <property type="match status" value="1"/>
</dbReference>
<protein>
    <submittedName>
        <fullName evidence="1">Uncharacterized protein SUBb-2</fullName>
    </submittedName>
</protein>
<dbReference type="KEGG" id="smo:SELMODRAFT_406405"/>
<dbReference type="Proteomes" id="UP000001514">
    <property type="component" value="Unassembled WGS sequence"/>
</dbReference>
<evidence type="ECO:0000313" key="1">
    <source>
        <dbReference type="EMBL" id="EFJ34029.1"/>
    </source>
</evidence>
<organism evidence="2">
    <name type="scientific">Selaginella moellendorffii</name>
    <name type="common">Spikemoss</name>
    <dbReference type="NCBI Taxonomy" id="88036"/>
    <lineage>
        <taxon>Eukaryota</taxon>
        <taxon>Viridiplantae</taxon>
        <taxon>Streptophyta</taxon>
        <taxon>Embryophyta</taxon>
        <taxon>Tracheophyta</taxon>
        <taxon>Lycopodiopsida</taxon>
        <taxon>Selaginellales</taxon>
        <taxon>Selaginellaceae</taxon>
        <taxon>Selaginella</taxon>
    </lineage>
</organism>
<dbReference type="AlphaFoldDB" id="D8R291"/>
<keyword evidence="2" id="KW-1185">Reference proteome</keyword>
<accession>D8R291</accession>
<dbReference type="Gramene" id="EFJ34029">
    <property type="protein sequence ID" value="EFJ34029"/>
    <property type="gene ID" value="SELMODRAFT_406405"/>
</dbReference>
<dbReference type="InParanoid" id="D8R291"/>
<evidence type="ECO:0000313" key="2">
    <source>
        <dbReference type="Proteomes" id="UP000001514"/>
    </source>
</evidence>
<sequence>MMKERVWVRYSGTVQRFALAPGRKLDVQKIASFWKLDVSTLCVGKGLDDIEEVREWGFGDGKSEATALEARGCPVVADNGLSYGGSQYQAFANEVFEMVKSMPADENIFKPRNVIHFPGRIPFLADSMEYKSLWVHEAYHDIAAEIKNLTGKVKNIHLVGTPGIGKSVFGILWLVSLALEKKAVVYRCKDCQTWILYNFSGTCPSTRVFRSYTEAGQFVNSTVWLILDGPSKPVLHPGPLLQCVALDREDGPFDFSSWSGGKVIYMEDWSLEQCELCLEDLGLDVVDLELRFFYVGGVPRCLYNSGSYTLGDLKSSVDNAAVLVNWKSFPESCSNRRDMEKLVRNRYSRKTSDSFEENSSTTTKLYVPASTYAKDVILAGLVETSLTERIKLINTPVSALAGLREVPFERIVHEELGRGGAFVMRSLDDGKKEFRKTIRPQRAVCQYFDKSSGQTYLYAELFTSRGQLHHKDKLPLHFLGWEHYVKPVMKPEGTVDSFLTPGRTVTGLIFRVAVTLESPIKWKYVGKIIEFLDDWCEKQGRAPPPKYWFVLVVPERFFPLFTKQVAVEEIFAQRLEQFVLSEKGGKENIKKTETLDPALLLLPTNLGLLRGKLLELWSRDDKQLAMEMMEIRAPWRTRMPEQPSKEHHKRTNNRPRWRTLEWMERRISVSGGVKNRDEKIGMNAQSKSRKQAANAKTFPNHQSKESCLSIYLHSFFCVCP</sequence>
<proteinExistence type="predicted"/>
<dbReference type="InterPro" id="IPR052980">
    <property type="entry name" value="Crinkler_effector"/>
</dbReference>
<dbReference type="EMBL" id="GL377570">
    <property type="protein sequence ID" value="EFJ34029.1"/>
    <property type="molecule type" value="Genomic_DNA"/>
</dbReference>
<reference evidence="1 2" key="1">
    <citation type="journal article" date="2011" name="Science">
        <title>The Selaginella genome identifies genetic changes associated with the evolution of vascular plants.</title>
        <authorList>
            <person name="Banks J.A."/>
            <person name="Nishiyama T."/>
            <person name="Hasebe M."/>
            <person name="Bowman J.L."/>
            <person name="Gribskov M."/>
            <person name="dePamphilis C."/>
            <person name="Albert V.A."/>
            <person name="Aono N."/>
            <person name="Aoyama T."/>
            <person name="Ambrose B.A."/>
            <person name="Ashton N.W."/>
            <person name="Axtell M.J."/>
            <person name="Barker E."/>
            <person name="Barker M.S."/>
            <person name="Bennetzen J.L."/>
            <person name="Bonawitz N.D."/>
            <person name="Chapple C."/>
            <person name="Cheng C."/>
            <person name="Correa L.G."/>
            <person name="Dacre M."/>
            <person name="DeBarry J."/>
            <person name="Dreyer I."/>
            <person name="Elias M."/>
            <person name="Engstrom E.M."/>
            <person name="Estelle M."/>
            <person name="Feng L."/>
            <person name="Finet C."/>
            <person name="Floyd S.K."/>
            <person name="Frommer W.B."/>
            <person name="Fujita T."/>
            <person name="Gramzow L."/>
            <person name="Gutensohn M."/>
            <person name="Harholt J."/>
            <person name="Hattori M."/>
            <person name="Heyl A."/>
            <person name="Hirai T."/>
            <person name="Hiwatashi Y."/>
            <person name="Ishikawa M."/>
            <person name="Iwata M."/>
            <person name="Karol K.G."/>
            <person name="Koehler B."/>
            <person name="Kolukisaoglu U."/>
            <person name="Kubo M."/>
            <person name="Kurata T."/>
            <person name="Lalonde S."/>
            <person name="Li K."/>
            <person name="Li Y."/>
            <person name="Litt A."/>
            <person name="Lyons E."/>
            <person name="Manning G."/>
            <person name="Maruyama T."/>
            <person name="Michael T.P."/>
            <person name="Mikami K."/>
            <person name="Miyazaki S."/>
            <person name="Morinaga S."/>
            <person name="Murata T."/>
            <person name="Mueller-Roeber B."/>
            <person name="Nelson D.R."/>
            <person name="Obara M."/>
            <person name="Oguri Y."/>
            <person name="Olmstead R.G."/>
            <person name="Onodera N."/>
            <person name="Petersen B.L."/>
            <person name="Pils B."/>
            <person name="Prigge M."/>
            <person name="Rensing S.A."/>
            <person name="Riano-Pachon D.M."/>
            <person name="Roberts A.W."/>
            <person name="Sato Y."/>
            <person name="Scheller H.V."/>
            <person name="Schulz B."/>
            <person name="Schulz C."/>
            <person name="Shakirov E.V."/>
            <person name="Shibagaki N."/>
            <person name="Shinohara N."/>
            <person name="Shippen D.E."/>
            <person name="Soerensen I."/>
            <person name="Sotooka R."/>
            <person name="Sugimoto N."/>
            <person name="Sugita M."/>
            <person name="Sumikawa N."/>
            <person name="Tanurdzic M."/>
            <person name="Theissen G."/>
            <person name="Ulvskov P."/>
            <person name="Wakazuki S."/>
            <person name="Weng J.K."/>
            <person name="Willats W.W."/>
            <person name="Wipf D."/>
            <person name="Wolf P.G."/>
            <person name="Yang L."/>
            <person name="Zimmer A.D."/>
            <person name="Zhu Q."/>
            <person name="Mitros T."/>
            <person name="Hellsten U."/>
            <person name="Loque D."/>
            <person name="Otillar R."/>
            <person name="Salamov A."/>
            <person name="Schmutz J."/>
            <person name="Shapiro H."/>
            <person name="Lindquist E."/>
            <person name="Lucas S."/>
            <person name="Rokhsar D."/>
            <person name="Grigoriev I.V."/>
        </authorList>
    </citation>
    <scope>NUCLEOTIDE SEQUENCE [LARGE SCALE GENOMIC DNA]</scope>
</reference>
<dbReference type="PANTHER" id="PTHR33129:SF1">
    <property type="entry name" value="ATP-BINDING PROTEIN"/>
    <property type="match status" value="1"/>
</dbReference>
<name>D8R291_SELML</name>